<dbReference type="InterPro" id="IPR040239">
    <property type="entry name" value="HcpB-like"/>
</dbReference>
<dbReference type="EMBL" id="OBMT01000023">
    <property type="protein sequence ID" value="SOC21380.1"/>
    <property type="molecule type" value="Genomic_DNA"/>
</dbReference>
<dbReference type="Gene3D" id="1.25.40.10">
    <property type="entry name" value="Tetratricopeptide repeat domain"/>
    <property type="match status" value="1"/>
</dbReference>
<dbReference type="CDD" id="cd14014">
    <property type="entry name" value="STKc_PknB_like"/>
    <property type="match status" value="1"/>
</dbReference>
<dbReference type="InterPro" id="IPR011990">
    <property type="entry name" value="TPR-like_helical_dom_sf"/>
</dbReference>
<dbReference type="AlphaFoldDB" id="A0A285TGS4"/>
<keyword evidence="2" id="KW-0677">Repeat</keyword>
<dbReference type="InterPro" id="IPR017441">
    <property type="entry name" value="Protein_kinase_ATP_BS"/>
</dbReference>
<evidence type="ECO:0000256" key="2">
    <source>
        <dbReference type="ARBA" id="ARBA00022737"/>
    </source>
</evidence>
<dbReference type="Proteomes" id="UP000219111">
    <property type="component" value="Unassembled WGS sequence"/>
</dbReference>
<evidence type="ECO:0000256" key="5">
    <source>
        <dbReference type="PROSITE-ProRule" id="PRU10141"/>
    </source>
</evidence>
<evidence type="ECO:0000256" key="3">
    <source>
        <dbReference type="ARBA" id="ARBA00022741"/>
    </source>
</evidence>
<keyword evidence="8" id="KW-0418">Kinase</keyword>
<feature type="compositionally biased region" description="Low complexity" evidence="6">
    <location>
        <begin position="298"/>
        <end position="309"/>
    </location>
</feature>
<gene>
    <name evidence="8" type="ORF">SAMN05877831_1236</name>
</gene>
<dbReference type="PROSITE" id="PS00108">
    <property type="entry name" value="PROTEIN_KINASE_ST"/>
    <property type="match status" value="1"/>
</dbReference>
<dbReference type="SUPFAM" id="SSF56112">
    <property type="entry name" value="Protein kinase-like (PK-like)"/>
    <property type="match status" value="1"/>
</dbReference>
<keyword evidence="4 5" id="KW-0067">ATP-binding</keyword>
<protein>
    <submittedName>
        <fullName evidence="8">Serine/threonine protein kinase</fullName>
    </submittedName>
</protein>
<feature type="domain" description="Protein kinase" evidence="7">
    <location>
        <begin position="24"/>
        <end position="298"/>
    </location>
</feature>
<proteinExistence type="inferred from homology"/>
<keyword evidence="3 5" id="KW-0547">Nucleotide-binding</keyword>
<reference evidence="9" key="1">
    <citation type="submission" date="2017-08" db="EMBL/GenBank/DDBJ databases">
        <authorList>
            <person name="Varghese N."/>
            <person name="Submissions S."/>
        </authorList>
    </citation>
    <scope>NUCLEOTIDE SEQUENCE [LARGE SCALE GENOMIC DNA]</scope>
    <source>
        <strain evidence="9">JA276</strain>
    </source>
</reference>
<dbReference type="GO" id="GO:0004674">
    <property type="term" value="F:protein serine/threonine kinase activity"/>
    <property type="evidence" value="ECO:0007669"/>
    <property type="project" value="UniProtKB-KW"/>
</dbReference>
<evidence type="ECO:0000256" key="4">
    <source>
        <dbReference type="ARBA" id="ARBA00022840"/>
    </source>
</evidence>
<dbReference type="Gene3D" id="1.10.510.10">
    <property type="entry name" value="Transferase(Phosphotransferase) domain 1"/>
    <property type="match status" value="1"/>
</dbReference>
<dbReference type="Pfam" id="PF00069">
    <property type="entry name" value="Pkinase"/>
    <property type="match status" value="1"/>
</dbReference>
<dbReference type="InterPro" id="IPR000719">
    <property type="entry name" value="Prot_kinase_dom"/>
</dbReference>
<dbReference type="PROSITE" id="PS00107">
    <property type="entry name" value="PROTEIN_KINASE_ATP"/>
    <property type="match status" value="1"/>
</dbReference>
<keyword evidence="8" id="KW-0808">Transferase</keyword>
<accession>A0A285TGS4</accession>
<dbReference type="SUPFAM" id="SSF81901">
    <property type="entry name" value="HCP-like"/>
    <property type="match status" value="2"/>
</dbReference>
<dbReference type="GO" id="GO:0005524">
    <property type="term" value="F:ATP binding"/>
    <property type="evidence" value="ECO:0007669"/>
    <property type="project" value="UniProtKB-UniRule"/>
</dbReference>
<evidence type="ECO:0000256" key="1">
    <source>
        <dbReference type="ARBA" id="ARBA00008486"/>
    </source>
</evidence>
<dbReference type="PROSITE" id="PS50011">
    <property type="entry name" value="PROTEIN_KINASE_DOM"/>
    <property type="match status" value="1"/>
</dbReference>
<evidence type="ECO:0000259" key="7">
    <source>
        <dbReference type="PROSITE" id="PS50011"/>
    </source>
</evidence>
<feature type="region of interest" description="Disordered" evidence="6">
    <location>
        <begin position="298"/>
        <end position="320"/>
    </location>
</feature>
<evidence type="ECO:0000313" key="9">
    <source>
        <dbReference type="Proteomes" id="UP000219111"/>
    </source>
</evidence>
<keyword evidence="8" id="KW-0723">Serine/threonine-protein kinase</keyword>
<name>A0A285TGS4_9RHOB</name>
<feature type="binding site" evidence="5">
    <location>
        <position position="53"/>
    </location>
    <ligand>
        <name>ATP</name>
        <dbReference type="ChEBI" id="CHEBI:30616"/>
    </ligand>
</feature>
<dbReference type="InterPro" id="IPR008271">
    <property type="entry name" value="Ser/Thr_kinase_AS"/>
</dbReference>
<dbReference type="SMART" id="SM00671">
    <property type="entry name" value="SEL1"/>
    <property type="match status" value="6"/>
</dbReference>
<dbReference type="InterPro" id="IPR011009">
    <property type="entry name" value="Kinase-like_dom_sf"/>
</dbReference>
<sequence length="761" mass="79208">MPQEGQFGITLKPGHRLQSGTNVYRIESVLGAGGFGVTYCAWDEKLERRVAIKEYFPRDFSGRTAALTVVPTQGEGRDMFAWGKARFLDEARTLAKFDHPGIVGVLDFFEGNNTAYLVMPLVDGTPLSEVLKRQPYSETEARDLLDALVSALAVVHRAGFLHRDVKPGNIMIQSTDRRPVLIDFGTARQSLGSATRSVTTLASASFSPREQYLENAPQTVASEVYSICATVYRAMFQSGPPVAIGRDETDSLPELDRAEAAGEISPGLATTLRKGLAYHARDRFQSLDALRVAAHDTSGATAHATAHTGAPKRAQPEVPPAPVAARPGWWRQGIALALVVAFALMAAGLALRAPQAGGSAPGAGAQAAPWPASALAPVAMSLPGAGTPVPDSSPEPDLCQGSEAACLDAARTRLLLPGQAHRVAAMLGEACARKWGGACAELAQLLLTGRETLAADPKQALAFATAGCGLGAAEGCTLAAGLLVHAAPANDMHADRNEAARLIAHACALHDAVACTRAGAPPYRASEAALQVETLRRDIETGTGVGTGVSTAVLAQVVACDRDEDGRACVEAGLGFATGAAGGTVDATRATMLYERSCELGNGFGCGYLGKDFATGQGGRSRDLSRAAALFDLGCVARNMEACLDLGRLNLLAQDYAGANAALGQKALGKACDEGDMAAACADLALAYETGRVPGGRNDRKAAMLFLKACGGNAATACARLGVYYEDGRGGLPRDQAAAQRLKDKACKLGAQIACRKSRKI</sequence>
<dbReference type="PANTHER" id="PTHR13891">
    <property type="entry name" value="CYTOCHROME C OXIDASE ASSEMBLY FACTOR 7"/>
    <property type="match status" value="1"/>
</dbReference>
<dbReference type="OrthoDB" id="9801841at2"/>
<comment type="similarity">
    <text evidence="1">Belongs to the hcp beta-lactamase family.</text>
</comment>
<keyword evidence="9" id="KW-1185">Reference proteome</keyword>
<evidence type="ECO:0000313" key="8">
    <source>
        <dbReference type="EMBL" id="SOC21380.1"/>
    </source>
</evidence>
<organism evidence="8 9">
    <name type="scientific">Rhodobacter maris</name>
    <dbReference type="NCBI Taxonomy" id="446682"/>
    <lineage>
        <taxon>Bacteria</taxon>
        <taxon>Pseudomonadati</taxon>
        <taxon>Pseudomonadota</taxon>
        <taxon>Alphaproteobacteria</taxon>
        <taxon>Rhodobacterales</taxon>
        <taxon>Rhodobacter group</taxon>
        <taxon>Rhodobacter</taxon>
    </lineage>
</organism>
<evidence type="ECO:0000256" key="6">
    <source>
        <dbReference type="SAM" id="MobiDB-lite"/>
    </source>
</evidence>
<dbReference type="Pfam" id="PF08238">
    <property type="entry name" value="Sel1"/>
    <property type="match status" value="4"/>
</dbReference>
<dbReference type="Gene3D" id="3.30.200.20">
    <property type="entry name" value="Phosphorylase Kinase, domain 1"/>
    <property type="match status" value="1"/>
</dbReference>
<dbReference type="InterPro" id="IPR006597">
    <property type="entry name" value="Sel1-like"/>
</dbReference>
<dbReference type="PANTHER" id="PTHR13891:SF1">
    <property type="entry name" value="CYTOCHROME C OXIDASE ASSEMBLY FACTOR 7"/>
    <property type="match status" value="1"/>
</dbReference>
<dbReference type="SMART" id="SM00220">
    <property type="entry name" value="S_TKc"/>
    <property type="match status" value="1"/>
</dbReference>